<name>A0A846W6F3_9NOCA</name>
<gene>
    <name evidence="2" type="ORF">HGA10_15860</name>
</gene>
<dbReference type="SUPFAM" id="SSF159275">
    <property type="entry name" value="PA1994-like"/>
    <property type="match status" value="1"/>
</dbReference>
<dbReference type="EMBL" id="JAAXOM010000004">
    <property type="protein sequence ID" value="NKX88781.1"/>
    <property type="molecule type" value="Genomic_DNA"/>
</dbReference>
<protein>
    <submittedName>
        <fullName evidence="2">Putative glycolipid-binding domain-containing protein</fullName>
    </submittedName>
</protein>
<dbReference type="AlphaFoldDB" id="A0A846W6F3"/>
<organism evidence="2 3">
    <name type="scientific">Nocardia coubleae</name>
    <dbReference type="NCBI Taxonomy" id="356147"/>
    <lineage>
        <taxon>Bacteria</taxon>
        <taxon>Bacillati</taxon>
        <taxon>Actinomycetota</taxon>
        <taxon>Actinomycetes</taxon>
        <taxon>Mycobacteriales</taxon>
        <taxon>Nocardiaceae</taxon>
        <taxon>Nocardia</taxon>
    </lineage>
</organism>
<dbReference type="Proteomes" id="UP000572007">
    <property type="component" value="Unassembled WGS sequence"/>
</dbReference>
<sequence length="234" mass="25760">MQRRPVPGAAACAPDSRRGEIDGSGSTRRLRIDTRISGHAPFVFTHLPPSAAWIQHQARTGFEVTYFRDGDRGVLVEGCATGTEDGAVWVIDYRLRLDGSWHTRSAQITGRYPDGRRTLTVQSDGLGRWQVDGATAPELDGCLDVDLEASVFTNSLPVRRLALDIGDSADAPAVYIRAADLKTVRLPQHYRRATDGDDGPRYDYTSSDFDYRATLSYDDAGLIVDYPGLARRTV</sequence>
<comment type="caution">
    <text evidence="2">The sequence shown here is derived from an EMBL/GenBank/DDBJ whole genome shotgun (WGS) entry which is preliminary data.</text>
</comment>
<dbReference type="Pfam" id="PF06475">
    <property type="entry name" value="Glycolipid_bind"/>
    <property type="match status" value="1"/>
</dbReference>
<feature type="region of interest" description="Disordered" evidence="1">
    <location>
        <begin position="1"/>
        <end position="27"/>
    </location>
</feature>
<proteinExistence type="predicted"/>
<accession>A0A846W6F3</accession>
<dbReference type="InterPro" id="IPR009467">
    <property type="entry name" value="Glycolipid-bd_prot_put"/>
</dbReference>
<keyword evidence="3" id="KW-1185">Reference proteome</keyword>
<reference evidence="2 3" key="1">
    <citation type="submission" date="2020-04" db="EMBL/GenBank/DDBJ databases">
        <title>MicrobeNet Type strains.</title>
        <authorList>
            <person name="Nicholson A.C."/>
        </authorList>
    </citation>
    <scope>NUCLEOTIDE SEQUENCE [LARGE SCALE GENOMIC DNA]</scope>
    <source>
        <strain evidence="2 3">DSM 44960</strain>
    </source>
</reference>
<evidence type="ECO:0000256" key="1">
    <source>
        <dbReference type="SAM" id="MobiDB-lite"/>
    </source>
</evidence>
<evidence type="ECO:0000313" key="3">
    <source>
        <dbReference type="Proteomes" id="UP000572007"/>
    </source>
</evidence>
<evidence type="ECO:0000313" key="2">
    <source>
        <dbReference type="EMBL" id="NKX88781.1"/>
    </source>
</evidence>